<keyword evidence="2" id="KW-1185">Reference proteome</keyword>
<comment type="caution">
    <text evidence="1">The sequence shown here is derived from an EMBL/GenBank/DDBJ whole genome shotgun (WGS) entry which is preliminary data.</text>
</comment>
<evidence type="ECO:0000313" key="1">
    <source>
        <dbReference type="EMBL" id="KAK8778640.1"/>
    </source>
</evidence>
<dbReference type="AlphaFoldDB" id="A0AAQ4EV91"/>
<name>A0AAQ4EV91_AMBAM</name>
<reference evidence="1 2" key="1">
    <citation type="journal article" date="2023" name="Arcadia Sci">
        <title>De novo assembly of a long-read Amblyomma americanum tick genome.</title>
        <authorList>
            <person name="Chou S."/>
            <person name="Poskanzer K.E."/>
            <person name="Rollins M."/>
            <person name="Thuy-Boun P.S."/>
        </authorList>
    </citation>
    <scope>NUCLEOTIDE SEQUENCE [LARGE SCALE GENOMIC DNA]</scope>
    <source>
        <strain evidence="1">F_SG_1</strain>
        <tissue evidence="1">Salivary glands</tissue>
    </source>
</reference>
<accession>A0AAQ4EV91</accession>
<protein>
    <submittedName>
        <fullName evidence="1">Uncharacterized protein</fullName>
    </submittedName>
</protein>
<organism evidence="1 2">
    <name type="scientific">Amblyomma americanum</name>
    <name type="common">Lone star tick</name>
    <dbReference type="NCBI Taxonomy" id="6943"/>
    <lineage>
        <taxon>Eukaryota</taxon>
        <taxon>Metazoa</taxon>
        <taxon>Ecdysozoa</taxon>
        <taxon>Arthropoda</taxon>
        <taxon>Chelicerata</taxon>
        <taxon>Arachnida</taxon>
        <taxon>Acari</taxon>
        <taxon>Parasitiformes</taxon>
        <taxon>Ixodida</taxon>
        <taxon>Ixodoidea</taxon>
        <taxon>Ixodidae</taxon>
        <taxon>Amblyomminae</taxon>
        <taxon>Amblyomma</taxon>
    </lineage>
</organism>
<sequence>MPPAAAFHSGSHCDGSTRHPTWAGACSCLPSGSRNSSPQKAAAGRLQELVFFLGCGTSQPSALRYGGAFCCSARATAPVSRQAHALRDVDGNGGGLEQQHSELVAAVPSSRGCEPRRRRTSEPPRLLRRGRWLSQVRRTGTRVALVIGPSPSMTS</sequence>
<dbReference type="Proteomes" id="UP001321473">
    <property type="component" value="Unassembled WGS sequence"/>
</dbReference>
<evidence type="ECO:0000313" key="2">
    <source>
        <dbReference type="Proteomes" id="UP001321473"/>
    </source>
</evidence>
<dbReference type="EMBL" id="JARKHS020010512">
    <property type="protein sequence ID" value="KAK8778640.1"/>
    <property type="molecule type" value="Genomic_DNA"/>
</dbReference>
<gene>
    <name evidence="1" type="ORF">V5799_020021</name>
</gene>
<proteinExistence type="predicted"/>